<evidence type="ECO:0000313" key="3">
    <source>
        <dbReference type="Proteomes" id="UP000471293"/>
    </source>
</evidence>
<dbReference type="GO" id="GO:0051213">
    <property type="term" value="F:dioxygenase activity"/>
    <property type="evidence" value="ECO:0007669"/>
    <property type="project" value="UniProtKB-KW"/>
</dbReference>
<sequence length="73" mass="8288">MHATLTRARRLLDIPPPPSLPGQLTVDTPPPDCEHGNPQCHATPVRFYFCGYRCDAHQPAVTRPYFQPRRPQP</sequence>
<dbReference type="EMBL" id="JAAGLQ010000648">
    <property type="protein sequence ID" value="NEA19846.1"/>
    <property type="molecule type" value="Genomic_DNA"/>
</dbReference>
<dbReference type="AlphaFoldDB" id="A0A6N9UCN5"/>
<organism evidence="2 3">
    <name type="scientific">Streptomyces halstedii</name>
    <dbReference type="NCBI Taxonomy" id="1944"/>
    <lineage>
        <taxon>Bacteria</taxon>
        <taxon>Bacillati</taxon>
        <taxon>Actinomycetota</taxon>
        <taxon>Actinomycetes</taxon>
        <taxon>Kitasatosporales</taxon>
        <taxon>Streptomycetaceae</taxon>
        <taxon>Streptomyces</taxon>
    </lineage>
</organism>
<evidence type="ECO:0000313" key="2">
    <source>
        <dbReference type="EMBL" id="NEA19846.1"/>
    </source>
</evidence>
<dbReference type="RefSeq" id="WP_164349416.1">
    <property type="nucleotide sequence ID" value="NZ_JAAGLQ010000648.1"/>
</dbReference>
<evidence type="ECO:0000256" key="1">
    <source>
        <dbReference type="SAM" id="MobiDB-lite"/>
    </source>
</evidence>
<proteinExistence type="predicted"/>
<protein>
    <submittedName>
        <fullName evidence="2">Aromatic ring-opening dioxygenase LigA</fullName>
    </submittedName>
</protein>
<accession>A0A6N9UCN5</accession>
<name>A0A6N9UCN5_STRHA</name>
<reference evidence="2 3" key="1">
    <citation type="submission" date="2020-01" db="EMBL/GenBank/DDBJ databases">
        <title>Insect and environment-associated Actinomycetes.</title>
        <authorList>
            <person name="Currrie C."/>
            <person name="Chevrette M."/>
            <person name="Carlson C."/>
            <person name="Stubbendieck R."/>
            <person name="Wendt-Pienkowski E."/>
        </authorList>
    </citation>
    <scope>NUCLEOTIDE SEQUENCE [LARGE SCALE GENOMIC DNA]</scope>
    <source>
        <strain evidence="2 3">SID11342</strain>
    </source>
</reference>
<gene>
    <name evidence="2" type="ORF">G3I29_31215</name>
</gene>
<keyword evidence="2" id="KW-0560">Oxidoreductase</keyword>
<feature type="region of interest" description="Disordered" evidence="1">
    <location>
        <begin position="1"/>
        <end position="30"/>
    </location>
</feature>
<keyword evidence="2" id="KW-0223">Dioxygenase</keyword>
<comment type="caution">
    <text evidence="2">The sequence shown here is derived from an EMBL/GenBank/DDBJ whole genome shotgun (WGS) entry which is preliminary data.</text>
</comment>
<dbReference type="Proteomes" id="UP000471293">
    <property type="component" value="Unassembled WGS sequence"/>
</dbReference>